<reference evidence="1 2" key="1">
    <citation type="submission" date="2015-08" db="EMBL/GenBank/DDBJ databases">
        <title>The complete genome sequence of Bacillus beveridgei MLTeJB.</title>
        <authorList>
            <person name="Hanson T.E."/>
            <person name="Mesa C."/>
            <person name="Basesman S.M."/>
            <person name="Oremland R.S."/>
        </authorList>
    </citation>
    <scope>NUCLEOTIDE SEQUENCE [LARGE SCALE GENOMIC DNA]</scope>
    <source>
        <strain evidence="1 2">MLTeJB</strain>
    </source>
</reference>
<name>A0A1D7QZ70_9BACI</name>
<dbReference type="RefSeq" id="WP_069366187.1">
    <property type="nucleotide sequence ID" value="NZ_CP012502.1"/>
</dbReference>
<dbReference type="AlphaFoldDB" id="A0A1D7QZ70"/>
<evidence type="ECO:0000313" key="1">
    <source>
        <dbReference type="EMBL" id="AOM84298.1"/>
    </source>
</evidence>
<dbReference type="KEGG" id="bbev:BBEV_2978"/>
<sequence length="258" mass="31115">MFWNTPERIVKRKARRYKRPFEKMYLYPQPVDIHGRNYYLMDYVRLKRPVGTAVFSDEEEAPNDVLKAHKTLFTFYRLVEKIREENRMKAKVDLAFFRVPLKKMDEAPHDRLSEGYALIDRLLTFQLKFRKVFEDFSAHYNILQEENRSLTEKDLTFAVESAADLEATQKVMLHELANGADVFREWRRAMEELGLWSKLNTNQQVFYQSFIENEASMKEEAKKTKNSSYDQLLKKYTQEYKHYQREEQQNDFDALRYP</sequence>
<dbReference type="Proteomes" id="UP000094463">
    <property type="component" value="Chromosome"/>
</dbReference>
<proteinExistence type="predicted"/>
<organism evidence="1 2">
    <name type="scientific">Salisediminibacterium beveridgei</name>
    <dbReference type="NCBI Taxonomy" id="632773"/>
    <lineage>
        <taxon>Bacteria</taxon>
        <taxon>Bacillati</taxon>
        <taxon>Bacillota</taxon>
        <taxon>Bacilli</taxon>
        <taxon>Bacillales</taxon>
        <taxon>Bacillaceae</taxon>
        <taxon>Salisediminibacterium</taxon>
    </lineage>
</organism>
<dbReference type="PATRIC" id="fig|632773.3.peg.3114"/>
<evidence type="ECO:0000313" key="2">
    <source>
        <dbReference type="Proteomes" id="UP000094463"/>
    </source>
</evidence>
<protein>
    <submittedName>
        <fullName evidence="1">Uncharacterized protein</fullName>
    </submittedName>
</protein>
<gene>
    <name evidence="1" type="ORF">BBEV_2978</name>
</gene>
<dbReference type="OrthoDB" id="2965543at2"/>
<keyword evidence="2" id="KW-1185">Reference proteome</keyword>
<dbReference type="EMBL" id="CP012502">
    <property type="protein sequence ID" value="AOM84298.1"/>
    <property type="molecule type" value="Genomic_DNA"/>
</dbReference>
<accession>A0A1D7QZ70</accession>